<sequence>MDYYKPIESPIYKGVKLSKNMTSKTKEEIQEMKSKPYAKVVGSLMYTMLCTKPDLSYVVDLISQYQSNPSIPHWLVVKRILRYIQDTLDFSLTYQTDDIYVNSYCDADFASDIDDKSTTSYIFFFGGGVISWSSKKYCIAKSPMEAKYVAYNIVVSEVVWLK</sequence>
<evidence type="ECO:0000313" key="1">
    <source>
        <dbReference type="EMBL" id="CAK9177853.1"/>
    </source>
</evidence>
<proteinExistence type="predicted"/>
<name>A0ABC8UA08_9AQUA</name>
<gene>
    <name evidence="1" type="ORF">ILEXP_LOCUS47771</name>
</gene>
<dbReference type="EMBL" id="CAUOFW020007168">
    <property type="protein sequence ID" value="CAK9177853.1"/>
    <property type="molecule type" value="Genomic_DNA"/>
</dbReference>
<keyword evidence="2" id="KW-1185">Reference proteome</keyword>
<evidence type="ECO:0000313" key="2">
    <source>
        <dbReference type="Proteomes" id="UP001642360"/>
    </source>
</evidence>
<accession>A0ABC8UA08</accession>
<reference evidence="1 2" key="1">
    <citation type="submission" date="2024-02" db="EMBL/GenBank/DDBJ databases">
        <authorList>
            <person name="Vignale AGUSTIN F."/>
            <person name="Sosa J E."/>
            <person name="Modenutti C."/>
        </authorList>
    </citation>
    <scope>NUCLEOTIDE SEQUENCE [LARGE SCALE GENOMIC DNA]</scope>
</reference>
<dbReference type="AlphaFoldDB" id="A0ABC8UA08"/>
<dbReference type="PANTHER" id="PTHR11439:SF467">
    <property type="entry name" value="INTEGRASE CATALYTIC DOMAIN-CONTAINING PROTEIN"/>
    <property type="match status" value="1"/>
</dbReference>
<organism evidence="1 2">
    <name type="scientific">Ilex paraguariensis</name>
    <name type="common">yerba mate</name>
    <dbReference type="NCBI Taxonomy" id="185542"/>
    <lineage>
        <taxon>Eukaryota</taxon>
        <taxon>Viridiplantae</taxon>
        <taxon>Streptophyta</taxon>
        <taxon>Embryophyta</taxon>
        <taxon>Tracheophyta</taxon>
        <taxon>Spermatophyta</taxon>
        <taxon>Magnoliopsida</taxon>
        <taxon>eudicotyledons</taxon>
        <taxon>Gunneridae</taxon>
        <taxon>Pentapetalae</taxon>
        <taxon>asterids</taxon>
        <taxon>campanulids</taxon>
        <taxon>Aquifoliales</taxon>
        <taxon>Aquifoliaceae</taxon>
        <taxon>Ilex</taxon>
    </lineage>
</organism>
<dbReference type="CDD" id="cd09272">
    <property type="entry name" value="RNase_HI_RT_Ty1"/>
    <property type="match status" value="1"/>
</dbReference>
<evidence type="ECO:0008006" key="3">
    <source>
        <dbReference type="Google" id="ProtNLM"/>
    </source>
</evidence>
<dbReference type="Proteomes" id="UP001642360">
    <property type="component" value="Unassembled WGS sequence"/>
</dbReference>
<comment type="caution">
    <text evidence="1">The sequence shown here is derived from an EMBL/GenBank/DDBJ whole genome shotgun (WGS) entry which is preliminary data.</text>
</comment>
<protein>
    <recommendedName>
        <fullName evidence="3">Retrovirus-related Pol polyprotein from transposon TNT 1-94</fullName>
    </recommendedName>
</protein>
<dbReference type="PANTHER" id="PTHR11439">
    <property type="entry name" value="GAG-POL-RELATED RETROTRANSPOSON"/>
    <property type="match status" value="1"/>
</dbReference>